<evidence type="ECO:0000256" key="2">
    <source>
        <dbReference type="ARBA" id="ARBA00022801"/>
    </source>
</evidence>
<evidence type="ECO:0000313" key="6">
    <source>
        <dbReference type="Proteomes" id="UP000308768"/>
    </source>
</evidence>
<keyword evidence="6" id="KW-1185">Reference proteome</keyword>
<dbReference type="GO" id="GO:0097176">
    <property type="term" value="P:epoxide metabolic process"/>
    <property type="evidence" value="ECO:0007669"/>
    <property type="project" value="TreeGrafter"/>
</dbReference>
<dbReference type="GO" id="GO:0004301">
    <property type="term" value="F:epoxide hydrolase activity"/>
    <property type="evidence" value="ECO:0007669"/>
    <property type="project" value="TreeGrafter"/>
</dbReference>
<dbReference type="AlphaFoldDB" id="A0A4U0X6P8"/>
<reference evidence="5 6" key="1">
    <citation type="submission" date="2017-03" db="EMBL/GenBank/DDBJ databases">
        <title>Genomes of endolithic fungi from Antarctica.</title>
        <authorList>
            <person name="Coleine C."/>
            <person name="Masonjones S."/>
            <person name="Stajich J.E."/>
        </authorList>
    </citation>
    <scope>NUCLEOTIDE SEQUENCE [LARGE SCALE GENOMIC DNA]</scope>
    <source>
        <strain evidence="5 6">CCFEE 5187</strain>
    </source>
</reference>
<evidence type="ECO:0008006" key="7">
    <source>
        <dbReference type="Google" id="ProtNLM"/>
    </source>
</evidence>
<dbReference type="SUPFAM" id="SSF53474">
    <property type="entry name" value="alpha/beta-Hydrolases"/>
    <property type="match status" value="1"/>
</dbReference>
<gene>
    <name evidence="4" type="ORF">B0A49_04405</name>
    <name evidence="5" type="ORF">B0A49_06294</name>
    <name evidence="3" type="ORF">B0A49_07376</name>
</gene>
<evidence type="ECO:0000313" key="5">
    <source>
        <dbReference type="EMBL" id="TKA70918.1"/>
    </source>
</evidence>
<evidence type="ECO:0000313" key="4">
    <source>
        <dbReference type="EMBL" id="TKA70364.1"/>
    </source>
</evidence>
<accession>A0A4U0X6P8</accession>
<dbReference type="Proteomes" id="UP000308768">
    <property type="component" value="Unassembled WGS sequence"/>
</dbReference>
<evidence type="ECO:0000313" key="3">
    <source>
        <dbReference type="EMBL" id="TKA68166.1"/>
    </source>
</evidence>
<dbReference type="Gene3D" id="3.40.50.1820">
    <property type="entry name" value="alpha/beta hydrolase"/>
    <property type="match status" value="1"/>
</dbReference>
<dbReference type="InterPro" id="IPR029058">
    <property type="entry name" value="AB_hydrolase_fold"/>
</dbReference>
<dbReference type="PANTHER" id="PTHR21661">
    <property type="entry name" value="EPOXIDE HYDROLASE 1-RELATED"/>
    <property type="match status" value="1"/>
</dbReference>
<proteinExistence type="inferred from homology"/>
<dbReference type="OrthoDB" id="7130006at2759"/>
<evidence type="ECO:0000256" key="1">
    <source>
        <dbReference type="ARBA" id="ARBA00010088"/>
    </source>
</evidence>
<keyword evidence="2" id="KW-0378">Hydrolase</keyword>
<dbReference type="EMBL" id="NAJN01000842">
    <property type="protein sequence ID" value="TKA68166.1"/>
    <property type="molecule type" value="Genomic_DNA"/>
</dbReference>
<dbReference type="EMBL" id="NAJN01000652">
    <property type="protein sequence ID" value="TKA70364.1"/>
    <property type="molecule type" value="Genomic_DNA"/>
</dbReference>
<protein>
    <recommendedName>
        <fullName evidence="7">Epoxide hydrolase N-terminal domain-containing protein</fullName>
    </recommendedName>
</protein>
<comment type="caution">
    <text evidence="5">The sequence shown here is derived from an EMBL/GenBank/DDBJ whole genome shotgun (WGS) entry which is preliminary data.</text>
</comment>
<dbReference type="PANTHER" id="PTHR21661:SF39">
    <property type="entry name" value="HYDROLASE, PUTATIVE (AFU_ORTHOLOGUE AFUA_3G08960)-RELATED"/>
    <property type="match status" value="1"/>
</dbReference>
<comment type="similarity">
    <text evidence="1">Belongs to the peptidase S33 family.</text>
</comment>
<sequence length="172" mass="19584">MPCPESVAEDSLRLEEMEKEGLNRGDELGKTGTAIGEKFRDWSDTTPSLDQILEAITLYWLTETFPRAIYPYRTALFLDVKELVKDSPQPKGDDDYRHIFKKGPERYILHSDPGLYCKKPFGYSWNPKEIAPIPKSWAATTGNLGGHFAAMEQPEDMANDIEDFLAQVWPVE</sequence>
<name>A0A4U0X6P8_9PEZI</name>
<dbReference type="EMBL" id="NAJN01000606">
    <property type="protein sequence ID" value="TKA70918.1"/>
    <property type="molecule type" value="Genomic_DNA"/>
</dbReference>
<organism evidence="5 6">
    <name type="scientific">Cryomyces minteri</name>
    <dbReference type="NCBI Taxonomy" id="331657"/>
    <lineage>
        <taxon>Eukaryota</taxon>
        <taxon>Fungi</taxon>
        <taxon>Dikarya</taxon>
        <taxon>Ascomycota</taxon>
        <taxon>Pezizomycotina</taxon>
        <taxon>Dothideomycetes</taxon>
        <taxon>Dothideomycetes incertae sedis</taxon>
        <taxon>Cryomyces</taxon>
    </lineage>
</organism>